<dbReference type="GO" id="GO:0004402">
    <property type="term" value="F:histone acetyltransferase activity"/>
    <property type="evidence" value="ECO:0007669"/>
    <property type="project" value="TreeGrafter"/>
</dbReference>
<keyword evidence="3" id="KW-0159">Chromosome partition</keyword>
<evidence type="ECO:0000256" key="9">
    <source>
        <dbReference type="ARBA" id="ARBA00048017"/>
    </source>
</evidence>
<reference evidence="13" key="1">
    <citation type="submission" date="2021-01" db="EMBL/GenBank/DDBJ databases">
        <authorList>
            <person name="Corre E."/>
            <person name="Pelletier E."/>
            <person name="Niang G."/>
            <person name="Scheremetjew M."/>
            <person name="Finn R."/>
            <person name="Kale V."/>
            <person name="Holt S."/>
            <person name="Cochrane G."/>
            <person name="Meng A."/>
            <person name="Brown T."/>
            <person name="Cohen L."/>
        </authorList>
    </citation>
    <scope>NUCLEOTIDE SEQUENCE</scope>
    <source>
        <strain evidence="13">WS</strain>
    </source>
</reference>
<comment type="catalytic activity">
    <reaction evidence="10">
        <text>N-terminal L-methionyl-[transmembrane protein] + acetyl-CoA = N-terminal N(alpha)-acetyl-L-methionyl-[transmembrane protein] + CoA + H(+)</text>
        <dbReference type="Rhea" id="RHEA:50604"/>
        <dbReference type="Rhea" id="RHEA-COMP:12745"/>
        <dbReference type="Rhea" id="RHEA-COMP:12746"/>
        <dbReference type="ChEBI" id="CHEBI:15378"/>
        <dbReference type="ChEBI" id="CHEBI:57287"/>
        <dbReference type="ChEBI" id="CHEBI:57288"/>
        <dbReference type="ChEBI" id="CHEBI:64731"/>
        <dbReference type="ChEBI" id="CHEBI:133414"/>
        <dbReference type="EC" id="2.3.1.259"/>
    </reaction>
</comment>
<dbReference type="EC" id="2.3.1.259" evidence="7"/>
<keyword evidence="5" id="KW-0012">Acyltransferase</keyword>
<sequence>MPAHSMNAHFENCHPSANGSQHSSCTEKTHHSANAFNCGGPICRGDNYSMDTMENGEHQRTRHWDSATISASTTTGTSTSTTATQTHSHNTTHHFQKSSPTSNIVPISTCSPASMSQSCSHQHVSLPLSPLTPLSASSSSGDTSSPSNVTLRTTLTPQDIAPLQDLHSSLFPVPYSSNFFHNLLRHPKIYTCVATVPHESSPNKQRVIGVCSCRIQEERYYDWANMLSDAMCTILSFVCCCFGPLWRVSRVSKKVHKAASEHYESLNSIASRRRFKDDMHTSSRRSGSESQLSPDTSPTISQSSASTAFGATTEYSFSVRTGYIMTLGVTKPYRRRGLASKMLKVIIKKMRDSYHCHQLMLHCKTDNTVALEFYKRAFGFQIEKKISNYYEIDDSLEDAYQLVLKIHDANSLSPKPRTALARWLAKSLSYCSSVGVNLDGWS</sequence>
<feature type="compositionally biased region" description="Low complexity" evidence="11">
    <location>
        <begin position="284"/>
        <end position="293"/>
    </location>
</feature>
<dbReference type="AlphaFoldDB" id="A0A7S1PGP6"/>
<comment type="similarity">
    <text evidence="6">Belongs to the acetyltransferase family. NAA60 subfamily.</text>
</comment>
<evidence type="ECO:0000256" key="1">
    <source>
        <dbReference type="ARBA" id="ARBA00013184"/>
    </source>
</evidence>
<feature type="region of interest" description="Disordered" evidence="11">
    <location>
        <begin position="277"/>
        <end position="305"/>
    </location>
</feature>
<dbReference type="InterPro" id="IPR016181">
    <property type="entry name" value="Acyl_CoA_acyltransferase"/>
</dbReference>
<evidence type="ECO:0000256" key="10">
    <source>
        <dbReference type="ARBA" id="ARBA00048848"/>
    </source>
</evidence>
<protein>
    <recommendedName>
        <fullName evidence="8">N-alpha-acetyltransferase 60</fullName>
        <ecNumber evidence="7">2.3.1.259</ecNumber>
        <ecNumber evidence="1">2.3.1.48</ecNumber>
    </recommendedName>
</protein>
<dbReference type="GO" id="GO:0007059">
    <property type="term" value="P:chromosome segregation"/>
    <property type="evidence" value="ECO:0007669"/>
    <property type="project" value="UniProtKB-KW"/>
</dbReference>
<evidence type="ECO:0000256" key="5">
    <source>
        <dbReference type="ARBA" id="ARBA00023315"/>
    </source>
</evidence>
<feature type="domain" description="N-acetyltransferase" evidence="12">
    <location>
        <begin position="253"/>
        <end position="407"/>
    </location>
</feature>
<evidence type="ECO:0000256" key="7">
    <source>
        <dbReference type="ARBA" id="ARBA00026111"/>
    </source>
</evidence>
<keyword evidence="4" id="KW-0156">Chromatin regulator</keyword>
<evidence type="ECO:0000313" key="13">
    <source>
        <dbReference type="EMBL" id="CAD9079644.1"/>
    </source>
</evidence>
<comment type="catalytic activity">
    <reaction evidence="9">
        <text>L-lysyl-[protein] + acetyl-CoA = N(6)-acetyl-L-lysyl-[protein] + CoA + H(+)</text>
        <dbReference type="Rhea" id="RHEA:45948"/>
        <dbReference type="Rhea" id="RHEA-COMP:9752"/>
        <dbReference type="Rhea" id="RHEA-COMP:10731"/>
        <dbReference type="ChEBI" id="CHEBI:15378"/>
        <dbReference type="ChEBI" id="CHEBI:29969"/>
        <dbReference type="ChEBI" id="CHEBI:57287"/>
        <dbReference type="ChEBI" id="CHEBI:57288"/>
        <dbReference type="ChEBI" id="CHEBI:61930"/>
        <dbReference type="EC" id="2.3.1.48"/>
    </reaction>
</comment>
<evidence type="ECO:0000259" key="12">
    <source>
        <dbReference type="PROSITE" id="PS51186"/>
    </source>
</evidence>
<dbReference type="Pfam" id="PF00583">
    <property type="entry name" value="Acetyltransf_1"/>
    <property type="match status" value="1"/>
</dbReference>
<evidence type="ECO:0000256" key="11">
    <source>
        <dbReference type="SAM" id="MobiDB-lite"/>
    </source>
</evidence>
<dbReference type="CDD" id="cd04301">
    <property type="entry name" value="NAT_SF"/>
    <property type="match status" value="1"/>
</dbReference>
<feature type="compositionally biased region" description="Polar residues" evidence="11">
    <location>
        <begin position="294"/>
        <end position="305"/>
    </location>
</feature>
<accession>A0A7S1PGP6</accession>
<feature type="region of interest" description="Disordered" evidence="11">
    <location>
        <begin position="71"/>
        <end position="103"/>
    </location>
</feature>
<dbReference type="EMBL" id="HBGD01003488">
    <property type="protein sequence ID" value="CAD9079644.1"/>
    <property type="molecule type" value="Transcribed_RNA"/>
</dbReference>
<evidence type="ECO:0000256" key="2">
    <source>
        <dbReference type="ARBA" id="ARBA00022679"/>
    </source>
</evidence>
<evidence type="ECO:0000256" key="6">
    <source>
        <dbReference type="ARBA" id="ARBA00025774"/>
    </source>
</evidence>
<proteinExistence type="inferred from homology"/>
<evidence type="ECO:0000256" key="8">
    <source>
        <dbReference type="ARBA" id="ARBA00026144"/>
    </source>
</evidence>
<name>A0A7S1PGP6_9EUKA</name>
<dbReference type="InterPro" id="IPR000182">
    <property type="entry name" value="GNAT_dom"/>
</dbReference>
<keyword evidence="2" id="KW-0808">Transferase</keyword>
<feature type="compositionally biased region" description="Low complexity" evidence="11">
    <location>
        <begin position="71"/>
        <end position="89"/>
    </location>
</feature>
<dbReference type="EC" id="2.3.1.48" evidence="1"/>
<dbReference type="Gene3D" id="3.40.630.30">
    <property type="match status" value="1"/>
</dbReference>
<dbReference type="GO" id="GO:0120518">
    <property type="term" value="F:protein N-terminal-methionine acetyltransferase activity"/>
    <property type="evidence" value="ECO:0007669"/>
    <property type="project" value="UniProtKB-EC"/>
</dbReference>
<organism evidence="13">
    <name type="scientific">Percolomonas cosmopolitus</name>
    <dbReference type="NCBI Taxonomy" id="63605"/>
    <lineage>
        <taxon>Eukaryota</taxon>
        <taxon>Discoba</taxon>
        <taxon>Heterolobosea</taxon>
        <taxon>Tetramitia</taxon>
        <taxon>Eutetramitia</taxon>
        <taxon>Percolomonadidae</taxon>
        <taxon>Percolomonas</taxon>
    </lineage>
</organism>
<evidence type="ECO:0000256" key="4">
    <source>
        <dbReference type="ARBA" id="ARBA00022853"/>
    </source>
</evidence>
<dbReference type="PANTHER" id="PTHR14744">
    <property type="entry name" value="N-ALPHA-ACETYLTRANSFERASE 60"/>
    <property type="match status" value="1"/>
</dbReference>
<feature type="region of interest" description="Disordered" evidence="11">
    <location>
        <begin position="1"/>
        <end position="26"/>
    </location>
</feature>
<dbReference type="PANTHER" id="PTHR14744:SF15">
    <property type="entry name" value="N-ALPHA-ACETYLTRANSFERASE 60"/>
    <property type="match status" value="1"/>
</dbReference>
<dbReference type="PROSITE" id="PS51186">
    <property type="entry name" value="GNAT"/>
    <property type="match status" value="1"/>
</dbReference>
<gene>
    <name evidence="13" type="ORF">PCOS0759_LOCUS2884</name>
</gene>
<dbReference type="InterPro" id="IPR045141">
    <property type="entry name" value="NAA60-like"/>
</dbReference>
<dbReference type="GO" id="GO:0000139">
    <property type="term" value="C:Golgi membrane"/>
    <property type="evidence" value="ECO:0007669"/>
    <property type="project" value="TreeGrafter"/>
</dbReference>
<evidence type="ECO:0000256" key="3">
    <source>
        <dbReference type="ARBA" id="ARBA00022829"/>
    </source>
</evidence>
<dbReference type="SUPFAM" id="SSF55729">
    <property type="entry name" value="Acyl-CoA N-acyltransferases (Nat)"/>
    <property type="match status" value="1"/>
</dbReference>
<feature type="compositionally biased region" description="Polar residues" evidence="11">
    <location>
        <begin position="15"/>
        <end position="24"/>
    </location>
</feature>